<comment type="similarity">
    <text evidence="7">Belongs to the PINc/VapC protein family.</text>
</comment>
<evidence type="ECO:0000256" key="1">
    <source>
        <dbReference type="ARBA" id="ARBA00001946"/>
    </source>
</evidence>
<keyword evidence="5" id="KW-0378">Hydrolase</keyword>
<comment type="cofactor">
    <cofactor evidence="1">
        <name>Mg(2+)</name>
        <dbReference type="ChEBI" id="CHEBI:18420"/>
    </cofactor>
</comment>
<feature type="domain" description="PIN" evidence="8">
    <location>
        <begin position="5"/>
        <end position="125"/>
    </location>
</feature>
<keyword evidence="6" id="KW-0460">Magnesium</keyword>
<dbReference type="GO" id="GO:0016787">
    <property type="term" value="F:hydrolase activity"/>
    <property type="evidence" value="ECO:0007669"/>
    <property type="project" value="UniProtKB-KW"/>
</dbReference>
<accession>A0A3N1LQB5</accession>
<dbReference type="RefSeq" id="WP_123691196.1">
    <property type="nucleotide sequence ID" value="NZ_AP019700.1"/>
</dbReference>
<dbReference type="SUPFAM" id="SSF88723">
    <property type="entry name" value="PIN domain-like"/>
    <property type="match status" value="1"/>
</dbReference>
<keyword evidence="2" id="KW-1277">Toxin-antitoxin system</keyword>
<dbReference type="PANTHER" id="PTHR33653">
    <property type="entry name" value="RIBONUCLEASE VAPC2"/>
    <property type="match status" value="1"/>
</dbReference>
<keyword evidence="3" id="KW-0540">Nuclease</keyword>
<dbReference type="InterPro" id="IPR002716">
    <property type="entry name" value="PIN_dom"/>
</dbReference>
<dbReference type="GO" id="GO:0004518">
    <property type="term" value="F:nuclease activity"/>
    <property type="evidence" value="ECO:0007669"/>
    <property type="project" value="UniProtKB-KW"/>
</dbReference>
<dbReference type="CDD" id="cd18746">
    <property type="entry name" value="PIN_VapC4-5_FitB-like"/>
    <property type="match status" value="1"/>
</dbReference>
<dbReference type="InterPro" id="IPR029060">
    <property type="entry name" value="PIN-like_dom_sf"/>
</dbReference>
<protein>
    <recommendedName>
        <fullName evidence="8">PIN domain-containing protein</fullName>
    </recommendedName>
</protein>
<name>A0A3N1LQB5_9PROT</name>
<dbReference type="Gene3D" id="3.40.50.1010">
    <property type="entry name" value="5'-nuclease"/>
    <property type="match status" value="1"/>
</dbReference>
<gene>
    <name evidence="9" type="ORF">EDC65_3242</name>
</gene>
<dbReference type="GO" id="GO:0046872">
    <property type="term" value="F:metal ion binding"/>
    <property type="evidence" value="ECO:0007669"/>
    <property type="project" value="UniProtKB-KW"/>
</dbReference>
<dbReference type="AlphaFoldDB" id="A0A3N1LQB5"/>
<evidence type="ECO:0000256" key="3">
    <source>
        <dbReference type="ARBA" id="ARBA00022722"/>
    </source>
</evidence>
<evidence type="ECO:0000256" key="5">
    <source>
        <dbReference type="ARBA" id="ARBA00022801"/>
    </source>
</evidence>
<evidence type="ECO:0000256" key="7">
    <source>
        <dbReference type="ARBA" id="ARBA00038093"/>
    </source>
</evidence>
<reference evidence="9 10" key="1">
    <citation type="submission" date="2018-11" db="EMBL/GenBank/DDBJ databases">
        <title>Genomic Encyclopedia of Type Strains, Phase IV (KMG-IV): sequencing the most valuable type-strain genomes for metagenomic binning, comparative biology and taxonomic classification.</title>
        <authorList>
            <person name="Goeker M."/>
        </authorList>
    </citation>
    <scope>NUCLEOTIDE SEQUENCE [LARGE SCALE GENOMIC DNA]</scope>
    <source>
        <strain evidence="9 10">DSM 5900</strain>
    </source>
</reference>
<organism evidence="9 10">
    <name type="scientific">Stella humosa</name>
    <dbReference type="NCBI Taxonomy" id="94"/>
    <lineage>
        <taxon>Bacteria</taxon>
        <taxon>Pseudomonadati</taxon>
        <taxon>Pseudomonadota</taxon>
        <taxon>Alphaproteobacteria</taxon>
        <taxon>Rhodospirillales</taxon>
        <taxon>Stellaceae</taxon>
        <taxon>Stella</taxon>
    </lineage>
</organism>
<comment type="caution">
    <text evidence="9">The sequence shown here is derived from an EMBL/GenBank/DDBJ whole genome shotgun (WGS) entry which is preliminary data.</text>
</comment>
<sequence length="160" mass="17815">MIGWLLDTNVTAEIISPRGSLRVKQWAAEQDETSLYLSVLTLGEYDKGIAGLEEDDPRRAIYRNTRDGLAARFVDRVLSVSDRVVYRWGAISGSVRRRTGHPAPVIDTLLAATAIEHDLYLATRNVRDVRYSGAAIFNPWEDDPGCAPILPGARRHRSPT</sequence>
<keyword evidence="4" id="KW-0479">Metal-binding</keyword>
<evidence type="ECO:0000313" key="9">
    <source>
        <dbReference type="EMBL" id="ROP91375.1"/>
    </source>
</evidence>
<dbReference type="PANTHER" id="PTHR33653:SF1">
    <property type="entry name" value="RIBONUCLEASE VAPC2"/>
    <property type="match status" value="1"/>
</dbReference>
<dbReference type="InterPro" id="IPR050556">
    <property type="entry name" value="Type_II_TA_system_RNase"/>
</dbReference>
<dbReference type="Pfam" id="PF01850">
    <property type="entry name" value="PIN"/>
    <property type="match status" value="1"/>
</dbReference>
<evidence type="ECO:0000256" key="4">
    <source>
        <dbReference type="ARBA" id="ARBA00022723"/>
    </source>
</evidence>
<dbReference type="OrthoDB" id="7188375at2"/>
<keyword evidence="10" id="KW-1185">Reference proteome</keyword>
<proteinExistence type="inferred from homology"/>
<evidence type="ECO:0000256" key="6">
    <source>
        <dbReference type="ARBA" id="ARBA00022842"/>
    </source>
</evidence>
<evidence type="ECO:0000313" key="10">
    <source>
        <dbReference type="Proteomes" id="UP000278222"/>
    </source>
</evidence>
<dbReference type="EMBL" id="RJKX01000014">
    <property type="protein sequence ID" value="ROP91375.1"/>
    <property type="molecule type" value="Genomic_DNA"/>
</dbReference>
<dbReference type="Proteomes" id="UP000278222">
    <property type="component" value="Unassembled WGS sequence"/>
</dbReference>
<evidence type="ECO:0000259" key="8">
    <source>
        <dbReference type="Pfam" id="PF01850"/>
    </source>
</evidence>
<evidence type="ECO:0000256" key="2">
    <source>
        <dbReference type="ARBA" id="ARBA00022649"/>
    </source>
</evidence>